<feature type="domain" description="D-isomer specific 2-hydroxyacid dehydrogenase NAD-binding" evidence="6">
    <location>
        <begin position="181"/>
        <end position="358"/>
    </location>
</feature>
<dbReference type="Gene3D" id="3.40.50.720">
    <property type="entry name" value="NAD(P)-binding Rossmann-like Domain"/>
    <property type="match status" value="2"/>
</dbReference>
<comment type="function">
    <text evidence="4">Catalyzes the NAD(+)-dependent oxidation of formate to carbon dioxide. Involved in the cell stress response.</text>
</comment>
<dbReference type="InterPro" id="IPR029753">
    <property type="entry name" value="D-isomer_DH_CS"/>
</dbReference>
<feature type="binding site" evidence="4">
    <location>
        <begin position="280"/>
        <end position="284"/>
    </location>
    <ligand>
        <name>NAD(+)</name>
        <dbReference type="ChEBI" id="CHEBI:57540"/>
    </ligand>
</feature>
<dbReference type="InterPro" id="IPR033689">
    <property type="entry name" value="FDH_NAD-dep"/>
</dbReference>
<dbReference type="PROSITE" id="PS00065">
    <property type="entry name" value="D_2_HYDROXYACID_DH_1"/>
    <property type="match status" value="1"/>
</dbReference>
<dbReference type="InterPro" id="IPR036291">
    <property type="entry name" value="NAD(P)-bd_dom_sf"/>
</dbReference>
<dbReference type="HAMAP" id="MF_03210">
    <property type="entry name" value="Formate_dehydrogenase"/>
    <property type="match status" value="1"/>
</dbReference>
<feature type="binding site" evidence="4">
    <location>
        <position position="245"/>
    </location>
    <ligand>
        <name>NAD(+)</name>
        <dbReference type="ChEBI" id="CHEBI:57540"/>
    </ligand>
</feature>
<keyword evidence="3 4" id="KW-0520">NAD</keyword>
<dbReference type="EMBL" id="OZ019907">
    <property type="protein sequence ID" value="CAK9206143.1"/>
    <property type="molecule type" value="Genomic_DNA"/>
</dbReference>
<proteinExistence type="inferred from homology"/>
<keyword evidence="8" id="KW-1185">Reference proteome</keyword>
<evidence type="ECO:0000256" key="4">
    <source>
        <dbReference type="HAMAP-Rule" id="MF_03210"/>
    </source>
</evidence>
<dbReference type="EC" id="1.17.1.9" evidence="4"/>
<organism evidence="7 8">
    <name type="scientific">Sphagnum troendelagicum</name>
    <dbReference type="NCBI Taxonomy" id="128251"/>
    <lineage>
        <taxon>Eukaryota</taxon>
        <taxon>Viridiplantae</taxon>
        <taxon>Streptophyta</taxon>
        <taxon>Embryophyta</taxon>
        <taxon>Bryophyta</taxon>
        <taxon>Sphagnophytina</taxon>
        <taxon>Sphagnopsida</taxon>
        <taxon>Sphagnales</taxon>
        <taxon>Sphagnaceae</taxon>
        <taxon>Sphagnum</taxon>
    </lineage>
</organism>
<feature type="site" description="Important for catalytic activity" evidence="4">
    <location>
        <position position="356"/>
    </location>
</feature>
<feature type="binding site" evidence="4">
    <location>
        <position position="145"/>
    </location>
    <ligand>
        <name>substrate</name>
    </ligand>
</feature>
<dbReference type="PANTHER" id="PTHR42938:SF9">
    <property type="entry name" value="FORMATE DEHYDROGENASE 1"/>
    <property type="match status" value="1"/>
</dbReference>
<dbReference type="PANTHER" id="PTHR42938">
    <property type="entry name" value="FORMATE DEHYDROGENASE 1"/>
    <property type="match status" value="1"/>
</dbReference>
<dbReference type="SUPFAM" id="SSF51735">
    <property type="entry name" value="NAD(P)-binding Rossmann-fold domains"/>
    <property type="match status" value="1"/>
</dbReference>
<name>A0ABP0TVI2_9BRYO</name>
<evidence type="ECO:0000259" key="5">
    <source>
        <dbReference type="Pfam" id="PF00389"/>
    </source>
</evidence>
<keyword evidence="4" id="KW-0496">Mitochondrion</keyword>
<dbReference type="Pfam" id="PF02826">
    <property type="entry name" value="2-Hacid_dh_C"/>
    <property type="match status" value="1"/>
</dbReference>
<feature type="binding site" evidence="4">
    <location>
        <position position="332"/>
    </location>
    <ligand>
        <name>NAD(+)</name>
        <dbReference type="ChEBI" id="CHEBI:57540"/>
    </ligand>
</feature>
<evidence type="ECO:0000313" key="8">
    <source>
        <dbReference type="Proteomes" id="UP001497512"/>
    </source>
</evidence>
<feature type="binding site" evidence="4">
    <location>
        <begin position="224"/>
        <end position="225"/>
    </location>
    <ligand>
        <name>NAD(+)</name>
        <dbReference type="ChEBI" id="CHEBI:57540"/>
    </ligand>
</feature>
<dbReference type="Pfam" id="PF00389">
    <property type="entry name" value="2-Hacid_dh"/>
    <property type="match status" value="1"/>
</dbReference>
<keyword evidence="2 4" id="KW-0560">Oxidoreductase</keyword>
<feature type="site" description="Important for catalytic activity" evidence="4">
    <location>
        <position position="308"/>
    </location>
</feature>
<gene>
    <name evidence="7" type="ORF">CSSPTR1EN2_LOCUS8201</name>
</gene>
<evidence type="ECO:0000313" key="7">
    <source>
        <dbReference type="EMBL" id="CAK9206143.1"/>
    </source>
</evidence>
<feature type="binding site" evidence="4">
    <location>
        <begin position="356"/>
        <end position="359"/>
    </location>
    <ligand>
        <name>NAD(+)</name>
        <dbReference type="ChEBI" id="CHEBI:57540"/>
    </ligand>
</feature>
<comment type="caution">
    <text evidence="4">Lacks conserved residue(s) required for the propagation of feature annotation.</text>
</comment>
<dbReference type="SUPFAM" id="SSF52283">
    <property type="entry name" value="Formate/glycerate dehydrogenase catalytic domain-like"/>
    <property type="match status" value="1"/>
</dbReference>
<comment type="subunit">
    <text evidence="4">Homodimer.</text>
</comment>
<comment type="subcellular location">
    <subcellularLocation>
        <location evidence="4">Mitochondrion</location>
    </subcellularLocation>
</comment>
<dbReference type="PROSITE" id="PS00670">
    <property type="entry name" value="D_2_HYDROXYACID_DH_2"/>
    <property type="match status" value="1"/>
</dbReference>
<feature type="binding site" evidence="4">
    <location>
        <position position="169"/>
    </location>
    <ligand>
        <name>substrate</name>
    </ligand>
</feature>
<comment type="catalytic activity">
    <reaction evidence="1 4">
        <text>formate + NAD(+) = CO2 + NADH</text>
        <dbReference type="Rhea" id="RHEA:15985"/>
        <dbReference type="ChEBI" id="CHEBI:15740"/>
        <dbReference type="ChEBI" id="CHEBI:16526"/>
        <dbReference type="ChEBI" id="CHEBI:57540"/>
        <dbReference type="ChEBI" id="CHEBI:57945"/>
        <dbReference type="EC" id="1.17.1.9"/>
    </reaction>
</comment>
<evidence type="ECO:0000256" key="2">
    <source>
        <dbReference type="ARBA" id="ARBA00023002"/>
    </source>
</evidence>
<protein>
    <recommendedName>
        <fullName evidence="4">Formate dehydrogenase, mitochondrial</fullName>
        <shortName evidence="4">FDH</shortName>
        <ecNumber evidence="4">1.17.1.9</ecNumber>
    </recommendedName>
    <alternativeName>
        <fullName evidence="4">NAD-dependent formate dehydrogenase</fullName>
    </alternativeName>
</protein>
<dbReference type="InterPro" id="IPR029752">
    <property type="entry name" value="D-isomer_DH_CS1"/>
</dbReference>
<feature type="domain" description="D-isomer specific 2-hydroxyacid dehydrogenase catalytic" evidence="5">
    <location>
        <begin position="86"/>
        <end position="386"/>
    </location>
</feature>
<evidence type="ECO:0000256" key="3">
    <source>
        <dbReference type="ARBA" id="ARBA00023027"/>
    </source>
</evidence>
<comment type="similarity">
    <text evidence="4">Belongs to the D-isomer specific 2-hydroxyacid dehydrogenase family. FDH subfamily.</text>
</comment>
<evidence type="ECO:0000259" key="6">
    <source>
        <dbReference type="Pfam" id="PF02826"/>
    </source>
</evidence>
<evidence type="ECO:0000256" key="1">
    <source>
        <dbReference type="ARBA" id="ARBA00000455"/>
    </source>
</evidence>
<dbReference type="NCBIfam" id="NF005750">
    <property type="entry name" value="PRK07574.1"/>
    <property type="match status" value="1"/>
</dbReference>
<dbReference type="InterPro" id="IPR006140">
    <property type="entry name" value="D-isomer_DH_NAD-bd"/>
</dbReference>
<dbReference type="CDD" id="cd05302">
    <property type="entry name" value="FDH"/>
    <property type="match status" value="1"/>
</dbReference>
<accession>A0ABP0TVI2</accession>
<sequence>MMPKKFASLLLSGAFKAVSRTHVYPQCVAKELSNYHPSAPCFSRFFSSGKGEGKKVLGVFYKAHEYADNPEFLGCAENALGIREWLESQGHTYVVTSDKEGPDSELDRELPDTNILITTPFHPAYITKERLAKGKNLELLVTAGIGSDHIDLRAAAEKGLTVAEVTGSNTSSVAEDEVLRILVLVRNFLPGWRQTWEGKWNVAAIAYKAHDLSDKVVGTVGAGRIGQLLMQRLKGFDLKQMLYYDRNSIGEEREKELGATRETDLDTMLAKCDVVVVNTPLTDQTRGLFNKERISKMKKGAYIVNNARGAIADVDAVKEAVESGQLGGYGGDVWNEQPAPKDHPWRYMPSQAMTPHISGTTLDAQARYAAGTKDILDKWFKHEPLPKSYYIVREGQLASQYL</sequence>
<feature type="binding site" evidence="4">
    <location>
        <position position="170"/>
    </location>
    <ligand>
        <name>NAD(+)</name>
        <dbReference type="ChEBI" id="CHEBI:57540"/>
    </ligand>
</feature>
<reference evidence="7" key="1">
    <citation type="submission" date="2024-02" db="EMBL/GenBank/DDBJ databases">
        <authorList>
            <consortium name="ELIXIR-Norway"/>
            <consortium name="Elixir Norway"/>
        </authorList>
    </citation>
    <scope>NUCLEOTIDE SEQUENCE</scope>
</reference>
<feature type="binding site" evidence="4">
    <location>
        <position position="306"/>
    </location>
    <ligand>
        <name>NAD(+)</name>
        <dbReference type="ChEBI" id="CHEBI:57540"/>
    </ligand>
</feature>
<dbReference type="Proteomes" id="UP001497512">
    <property type="component" value="Chromosome 15"/>
</dbReference>
<dbReference type="InterPro" id="IPR006139">
    <property type="entry name" value="D-isomer_2_OHA_DH_cat_dom"/>
</dbReference>